<dbReference type="NCBIfam" id="NF010191">
    <property type="entry name" value="PRK13670.1"/>
    <property type="match status" value="1"/>
</dbReference>
<gene>
    <name evidence="4" type="primary">tmcAL</name>
    <name evidence="5" type="ORF">K8V35_02265</name>
</gene>
<dbReference type="HAMAP" id="MF_01539">
    <property type="entry name" value="TmcAL"/>
    <property type="match status" value="1"/>
</dbReference>
<dbReference type="Gene3D" id="3.40.50.620">
    <property type="entry name" value="HUPs"/>
    <property type="match status" value="1"/>
</dbReference>
<evidence type="ECO:0000256" key="1">
    <source>
        <dbReference type="ARBA" id="ARBA00022555"/>
    </source>
</evidence>
<keyword evidence="4" id="KW-0547">Nucleotide-binding</keyword>
<keyword evidence="2 4" id="KW-0436">Ligase</keyword>
<dbReference type="GO" id="GO:0000049">
    <property type="term" value="F:tRNA binding"/>
    <property type="evidence" value="ECO:0007669"/>
    <property type="project" value="UniProtKB-KW"/>
</dbReference>
<sequence length="375" mass="42060">MIINALITEYNPFHNGHIYHIESSNELTNPDVTIAIMSGQFTQRGEIAITDKFTRAAEVIKHVDLVVELPLYHAISFADDFGAGAVQIADKLQASHIIFGSESGSIATLSHALNMLDDDETDARIKSYMQDGYTYARAVSEALGEDVLSANNILGLSYMKAIQRYAPHITPLTIKRTGNAFNDPALSDKQFSSATSIRNAILSGNAERARQFMPGELLDNIARPTDNNALFAILKTIILTHDAESLRKIYTMDEGLEHRLLSHIRDATSYDEFLHAVKTKRYTRTRLNRLMMYILLNITKDKFAAYEIPNAVRVLAMNKVGQNYLQKIKSDVRIATNVNRQNAHYFTPEIMATDIYNTVTGVDKNDFNTPVIIRD</sequence>
<dbReference type="GO" id="GO:0016879">
    <property type="term" value="F:ligase activity, forming carbon-nitrogen bonds"/>
    <property type="evidence" value="ECO:0007669"/>
    <property type="project" value="UniProtKB-UniRule"/>
</dbReference>
<dbReference type="PANTHER" id="PTHR37825:SF1">
    <property type="entry name" value="TRNA(MET) CYTIDINE ACETATE LIGASE"/>
    <property type="match status" value="1"/>
</dbReference>
<dbReference type="GO" id="GO:0006400">
    <property type="term" value="P:tRNA modification"/>
    <property type="evidence" value="ECO:0007669"/>
    <property type="project" value="UniProtKB-UniRule"/>
</dbReference>
<evidence type="ECO:0000256" key="2">
    <source>
        <dbReference type="ARBA" id="ARBA00022598"/>
    </source>
</evidence>
<dbReference type="AlphaFoldDB" id="A0A921B547"/>
<comment type="caution">
    <text evidence="5">The sequence shown here is derived from an EMBL/GenBank/DDBJ whole genome shotgun (WGS) entry which is preliminary data.</text>
</comment>
<organism evidence="5 6">
    <name type="scientific">Aliicoccus persicus</name>
    <dbReference type="NCBI Taxonomy" id="930138"/>
    <lineage>
        <taxon>Bacteria</taxon>
        <taxon>Bacillati</taxon>
        <taxon>Bacillota</taxon>
        <taxon>Bacilli</taxon>
        <taxon>Bacillales</taxon>
        <taxon>Staphylococcaceae</taxon>
        <taxon>Aliicoccus</taxon>
    </lineage>
</organism>
<reference evidence="5" key="1">
    <citation type="journal article" date="2021" name="PeerJ">
        <title>Extensive microbial diversity within the chicken gut microbiome revealed by metagenomics and culture.</title>
        <authorList>
            <person name="Gilroy R."/>
            <person name="Ravi A."/>
            <person name="Getino M."/>
            <person name="Pursley I."/>
            <person name="Horton D.L."/>
            <person name="Alikhan N.F."/>
            <person name="Baker D."/>
            <person name="Gharbi K."/>
            <person name="Hall N."/>
            <person name="Watson M."/>
            <person name="Adriaenssens E.M."/>
            <person name="Foster-Nyarko E."/>
            <person name="Jarju S."/>
            <person name="Secka A."/>
            <person name="Antonio M."/>
            <person name="Oren A."/>
            <person name="Chaudhuri R.R."/>
            <person name="La Ragione R."/>
            <person name="Hildebrand F."/>
            <person name="Pallen M.J."/>
        </authorList>
    </citation>
    <scope>NUCLEOTIDE SEQUENCE</scope>
    <source>
        <strain evidence="5">6019</strain>
    </source>
</reference>
<feature type="binding site" evidence="4">
    <location>
        <position position="151"/>
    </location>
    <ligand>
        <name>ATP</name>
        <dbReference type="ChEBI" id="CHEBI:30616"/>
    </ligand>
</feature>
<comment type="subcellular location">
    <subcellularLocation>
        <location evidence="4">Cytoplasm</location>
    </subcellularLocation>
</comment>
<evidence type="ECO:0000256" key="4">
    <source>
        <dbReference type="HAMAP-Rule" id="MF_01539"/>
    </source>
</evidence>
<feature type="binding site" evidence="4">
    <location>
        <position position="100"/>
    </location>
    <ligand>
        <name>ATP</name>
        <dbReference type="ChEBI" id="CHEBI:30616"/>
    </ligand>
</feature>
<proteinExistence type="inferred from homology"/>
<feature type="binding site" evidence="4">
    <location>
        <position position="176"/>
    </location>
    <ligand>
        <name>ATP</name>
        <dbReference type="ChEBI" id="CHEBI:30616"/>
    </ligand>
</feature>
<comment type="similarity">
    <text evidence="4">Belongs to the TmcAL family.</text>
</comment>
<keyword evidence="4" id="KW-0067">ATP-binding</keyword>
<dbReference type="GO" id="GO:0005524">
    <property type="term" value="F:ATP binding"/>
    <property type="evidence" value="ECO:0007669"/>
    <property type="project" value="UniProtKB-KW"/>
</dbReference>
<dbReference type="SUPFAM" id="SSF52374">
    <property type="entry name" value="Nucleotidylyl transferase"/>
    <property type="match status" value="1"/>
</dbReference>
<comment type="function">
    <text evidence="4">Catalyzes the formation of N(4)-acetylcytidine (ac(4)C) at the wobble position of elongator tRNA(Met), using acetate and ATP as substrates. First activates an acetate ion to form acetyladenylate (Ac-AMP) and then transfers the acetyl group to tRNA to form ac(4)C34.</text>
</comment>
<accession>A0A921B547</accession>
<dbReference type="InterPro" id="IPR014729">
    <property type="entry name" value="Rossmann-like_a/b/a_fold"/>
</dbReference>
<keyword evidence="3 4" id="KW-0819">tRNA processing</keyword>
<feature type="binding site" evidence="4">
    <location>
        <begin position="7"/>
        <end position="20"/>
    </location>
    <ligand>
        <name>ATP</name>
        <dbReference type="ChEBI" id="CHEBI:30616"/>
    </ligand>
</feature>
<keyword evidence="1 4" id="KW-0820">tRNA-binding</keyword>
<evidence type="ECO:0000256" key="3">
    <source>
        <dbReference type="ARBA" id="ARBA00022694"/>
    </source>
</evidence>
<protein>
    <recommendedName>
        <fullName evidence="4">tRNA(Met) cytidine acetate ligase</fullName>
        <ecNumber evidence="4">6.3.4.-</ecNumber>
    </recommendedName>
</protein>
<name>A0A921B547_9STAP</name>
<comment type="catalytic activity">
    <reaction evidence="4">
        <text>cytidine(34) in elongator tRNA(Met) + acetate + ATP = N(4)-acetylcytidine(34) in elongator tRNA(Met) + AMP + diphosphate</text>
        <dbReference type="Rhea" id="RHEA:58144"/>
        <dbReference type="Rhea" id="RHEA-COMP:10693"/>
        <dbReference type="Rhea" id="RHEA-COMP:10694"/>
        <dbReference type="ChEBI" id="CHEBI:30089"/>
        <dbReference type="ChEBI" id="CHEBI:30616"/>
        <dbReference type="ChEBI" id="CHEBI:33019"/>
        <dbReference type="ChEBI" id="CHEBI:74900"/>
        <dbReference type="ChEBI" id="CHEBI:82748"/>
        <dbReference type="ChEBI" id="CHEBI:456215"/>
    </reaction>
</comment>
<dbReference type="PANTHER" id="PTHR37825">
    <property type="entry name" value="TRNA(MET) CYTIDINE ACETATE LIGASE"/>
    <property type="match status" value="1"/>
</dbReference>
<evidence type="ECO:0000313" key="5">
    <source>
        <dbReference type="EMBL" id="HJE19165.1"/>
    </source>
</evidence>
<comment type="caution">
    <text evidence="4">Lacks conserved residue(s) required for the propagation of feature annotation.</text>
</comment>
<reference evidence="5" key="2">
    <citation type="submission" date="2021-09" db="EMBL/GenBank/DDBJ databases">
        <authorList>
            <person name="Gilroy R."/>
        </authorList>
    </citation>
    <scope>NUCLEOTIDE SEQUENCE</scope>
    <source>
        <strain evidence="5">6019</strain>
    </source>
</reference>
<dbReference type="GO" id="GO:0005737">
    <property type="term" value="C:cytoplasm"/>
    <property type="evidence" value="ECO:0007669"/>
    <property type="project" value="UniProtKB-SubCell"/>
</dbReference>
<evidence type="ECO:0000313" key="6">
    <source>
        <dbReference type="Proteomes" id="UP000763505"/>
    </source>
</evidence>
<dbReference type="EMBL" id="DYYI01000020">
    <property type="protein sequence ID" value="HJE19165.1"/>
    <property type="molecule type" value="Genomic_DNA"/>
</dbReference>
<dbReference type="Pfam" id="PF05636">
    <property type="entry name" value="HIGH_NTase1"/>
    <property type="match status" value="1"/>
</dbReference>
<dbReference type="Proteomes" id="UP000763505">
    <property type="component" value="Unassembled WGS sequence"/>
</dbReference>
<keyword evidence="4" id="KW-0694">RNA-binding</keyword>
<dbReference type="EC" id="6.3.4.-" evidence="4"/>
<dbReference type="InterPro" id="IPR008513">
    <property type="entry name" value="tRNA(Met)_cyd_acetate_ligase"/>
</dbReference>
<keyword evidence="4" id="KW-0963">Cytoplasm</keyword>